<gene>
    <name evidence="1" type="primary">kynB</name>
    <name evidence="1" type="ORF">AMQ22_00786</name>
</gene>
<dbReference type="Pfam" id="PF04199">
    <property type="entry name" value="Cyclase"/>
    <property type="match status" value="1"/>
</dbReference>
<sequence length="207" mass="23670">MLIDVSLRLKEGMLFRKGSPKFSITKINCFDEEEGQYDTSIITTPSHIGTHIDVINKDKEIEVNRFIGRGVLIDISTFKEGPITLKHIKNQDSIDKGDFVFFRSLWSKYIGNEKYFDHPDLSFEVIEWLTKKKVNMIGIDALGVGKGENHGIFDKYLASNGVYIIENLTNLDLIKEETFKVYCFPLNIGNLEAIPSRVIVEVSEYQI</sequence>
<reference evidence="1 2" key="1">
    <citation type="journal article" date="2016" name="ISME J.">
        <title>Chasing the elusive Euryarchaeota class WSA2: genomes reveal a uniquely fastidious methyl-reducing methanogen.</title>
        <authorList>
            <person name="Nobu M.K."/>
            <person name="Narihiro T."/>
            <person name="Kuroda K."/>
            <person name="Mei R."/>
            <person name="Liu W.T."/>
        </authorList>
    </citation>
    <scope>NUCLEOTIDE SEQUENCE [LARGE SCALE GENOMIC DNA]</scope>
    <source>
        <strain evidence="1">U1lsi0528_Bin055</strain>
    </source>
</reference>
<dbReference type="GO" id="GO:0019441">
    <property type="term" value="P:L-tryptophan catabolic process to kynurenine"/>
    <property type="evidence" value="ECO:0007669"/>
    <property type="project" value="InterPro"/>
</dbReference>
<protein>
    <submittedName>
        <fullName evidence="1">Kynurenine formamidase</fullName>
        <ecNumber evidence="1">3.5.1.9</ecNumber>
    </submittedName>
</protein>
<dbReference type="InterPro" id="IPR037175">
    <property type="entry name" value="KFase_sf"/>
</dbReference>
<dbReference type="PANTHER" id="PTHR31118">
    <property type="entry name" value="CYCLASE-LIKE PROTEIN 2"/>
    <property type="match status" value="1"/>
</dbReference>
<dbReference type="EC" id="3.5.1.9" evidence="1"/>
<proteinExistence type="predicted"/>
<dbReference type="Gene3D" id="3.50.30.50">
    <property type="entry name" value="Putative cyclase"/>
    <property type="match status" value="1"/>
</dbReference>
<dbReference type="PANTHER" id="PTHR31118:SF12">
    <property type="entry name" value="CYCLASE-LIKE PROTEIN 2"/>
    <property type="match status" value="1"/>
</dbReference>
<dbReference type="GO" id="GO:0004061">
    <property type="term" value="F:arylformamidase activity"/>
    <property type="evidence" value="ECO:0007669"/>
    <property type="project" value="UniProtKB-EC"/>
</dbReference>
<name>A0A150J5E5_9EURY</name>
<dbReference type="AlphaFoldDB" id="A0A150J5E5"/>
<evidence type="ECO:0000313" key="2">
    <source>
        <dbReference type="Proteomes" id="UP000075398"/>
    </source>
</evidence>
<keyword evidence="1" id="KW-0378">Hydrolase</keyword>
<comment type="caution">
    <text evidence="1">The sequence shown here is derived from an EMBL/GenBank/DDBJ whole genome shotgun (WGS) entry which is preliminary data.</text>
</comment>
<organism evidence="1 2">
    <name type="scientific">Candidatus Methanofastidiosum methylothiophilum</name>
    <dbReference type="NCBI Taxonomy" id="1705564"/>
    <lineage>
        <taxon>Archaea</taxon>
        <taxon>Methanobacteriati</taxon>
        <taxon>Methanobacteriota</taxon>
        <taxon>Stenosarchaea group</taxon>
        <taxon>Candidatus Methanofastidiosia</taxon>
        <taxon>Candidatus Methanofastidiosales</taxon>
        <taxon>Candidatus Methanofastidiosaceae</taxon>
        <taxon>Candidatus Methanofastidiosum</taxon>
    </lineage>
</organism>
<dbReference type="SUPFAM" id="SSF102198">
    <property type="entry name" value="Putative cyclase"/>
    <property type="match status" value="1"/>
</dbReference>
<accession>A0A150J5E5</accession>
<dbReference type="Proteomes" id="UP000075398">
    <property type="component" value="Unassembled WGS sequence"/>
</dbReference>
<dbReference type="EMBL" id="LNGC01000023">
    <property type="protein sequence ID" value="KYC52450.1"/>
    <property type="molecule type" value="Genomic_DNA"/>
</dbReference>
<dbReference type="InterPro" id="IPR007325">
    <property type="entry name" value="KFase/CYL"/>
</dbReference>
<evidence type="ECO:0000313" key="1">
    <source>
        <dbReference type="EMBL" id="KYC52450.1"/>
    </source>
</evidence>